<dbReference type="Proteomes" id="UP000664628">
    <property type="component" value="Unassembled WGS sequence"/>
</dbReference>
<organism evidence="2 3">
    <name type="scientific">Fibrella forsythiae</name>
    <dbReference type="NCBI Taxonomy" id="2817061"/>
    <lineage>
        <taxon>Bacteria</taxon>
        <taxon>Pseudomonadati</taxon>
        <taxon>Bacteroidota</taxon>
        <taxon>Cytophagia</taxon>
        <taxon>Cytophagales</taxon>
        <taxon>Spirosomataceae</taxon>
        <taxon>Fibrella</taxon>
    </lineage>
</organism>
<feature type="signal peptide" evidence="1">
    <location>
        <begin position="1"/>
        <end position="25"/>
    </location>
</feature>
<keyword evidence="1" id="KW-0732">Signal</keyword>
<protein>
    <recommendedName>
        <fullName evidence="4">YXWGXW repeat-containing protein</fullName>
    </recommendedName>
</protein>
<name>A0ABS3JLW9_9BACT</name>
<sequence>MKARRSALAAIGCAFLLLGSLSGCVVRPVASRPAPPPARVEVIPAAPRGRYVWSPGYHRYRRGGYVWVPGRYVRVR</sequence>
<accession>A0ABS3JLW9</accession>
<dbReference type="RefSeq" id="WP_207330946.1">
    <property type="nucleotide sequence ID" value="NZ_JAFMYW010000006.1"/>
</dbReference>
<evidence type="ECO:0008006" key="4">
    <source>
        <dbReference type="Google" id="ProtNLM"/>
    </source>
</evidence>
<evidence type="ECO:0000313" key="3">
    <source>
        <dbReference type="Proteomes" id="UP000664628"/>
    </source>
</evidence>
<feature type="chain" id="PRO_5045284275" description="YXWGXW repeat-containing protein" evidence="1">
    <location>
        <begin position="26"/>
        <end position="76"/>
    </location>
</feature>
<gene>
    <name evidence="2" type="ORF">J2I46_20650</name>
</gene>
<comment type="caution">
    <text evidence="2">The sequence shown here is derived from an EMBL/GenBank/DDBJ whole genome shotgun (WGS) entry which is preliminary data.</text>
</comment>
<reference evidence="2 3" key="1">
    <citation type="submission" date="2021-03" db="EMBL/GenBank/DDBJ databases">
        <title>Fibrella sp. HMF5405 genome sequencing and assembly.</title>
        <authorList>
            <person name="Kang H."/>
            <person name="Kim H."/>
            <person name="Bae S."/>
            <person name="Joh K."/>
        </authorList>
    </citation>
    <scope>NUCLEOTIDE SEQUENCE [LARGE SCALE GENOMIC DNA]</scope>
    <source>
        <strain evidence="2 3">HMF5405</strain>
    </source>
</reference>
<dbReference type="EMBL" id="JAFMYW010000006">
    <property type="protein sequence ID" value="MBO0951009.1"/>
    <property type="molecule type" value="Genomic_DNA"/>
</dbReference>
<evidence type="ECO:0000313" key="2">
    <source>
        <dbReference type="EMBL" id="MBO0951009.1"/>
    </source>
</evidence>
<proteinExistence type="predicted"/>
<dbReference type="PROSITE" id="PS51257">
    <property type="entry name" value="PROKAR_LIPOPROTEIN"/>
    <property type="match status" value="1"/>
</dbReference>
<keyword evidence="3" id="KW-1185">Reference proteome</keyword>
<evidence type="ECO:0000256" key="1">
    <source>
        <dbReference type="SAM" id="SignalP"/>
    </source>
</evidence>